<feature type="compositionally biased region" description="Basic and acidic residues" evidence="1">
    <location>
        <begin position="31"/>
        <end position="51"/>
    </location>
</feature>
<dbReference type="EMBL" id="MBDO02000368">
    <property type="protein sequence ID" value="RLN56426.1"/>
    <property type="molecule type" value="Genomic_DNA"/>
</dbReference>
<accession>A0A3F2RIM4</accession>
<sequence length="302" mass="34320">MLKTRPTQRELLCSQVEVERLQGHVRKLRTRAKDARGHDPKDETKLERSTDRVTGNETLHSRNPSLAERIQKDKLLKTLRVKTEKSAMQHPYLKEKVHCYLFLDSTRLAKEQGSLPEADVVERVGQICSDIVASCCYALEVEEIGELPRYVEKVRQLAQLSSVYQGFTERLTKLLKRFDVNIFGGIPTGPVTKATYHGVLEEILSQVTDALVELNARREQMKPPGSKAHEVLLKSMKLINVARINELVPTLRRSGVSYRCCKRANKFSTASYAFARMILDLLQFDADNAIVEDVNNFSSVLH</sequence>
<evidence type="ECO:0000313" key="4">
    <source>
        <dbReference type="Proteomes" id="UP000277300"/>
    </source>
</evidence>
<dbReference type="Proteomes" id="UP000277300">
    <property type="component" value="Unassembled WGS sequence"/>
</dbReference>
<feature type="region of interest" description="Disordered" evidence="1">
    <location>
        <begin position="28"/>
        <end position="63"/>
    </location>
</feature>
<gene>
    <name evidence="2" type="ORF">BBJ29_007887</name>
    <name evidence="3" type="ORF">BBP00_00008016</name>
</gene>
<evidence type="ECO:0000313" key="2">
    <source>
        <dbReference type="EMBL" id="RLN47973.1"/>
    </source>
</evidence>
<comment type="caution">
    <text evidence="3">The sequence shown here is derived from an EMBL/GenBank/DDBJ whole genome shotgun (WGS) entry which is preliminary data.</text>
</comment>
<evidence type="ECO:0000313" key="5">
    <source>
        <dbReference type="Proteomes" id="UP000284657"/>
    </source>
</evidence>
<name>A0A3F2RIM4_9STRA</name>
<proteinExistence type="predicted"/>
<dbReference type="Proteomes" id="UP000284657">
    <property type="component" value="Unassembled WGS sequence"/>
</dbReference>
<dbReference type="AlphaFoldDB" id="A0A3F2RIM4"/>
<organism evidence="3 4">
    <name type="scientific">Phytophthora kernoviae</name>
    <dbReference type="NCBI Taxonomy" id="325452"/>
    <lineage>
        <taxon>Eukaryota</taxon>
        <taxon>Sar</taxon>
        <taxon>Stramenopiles</taxon>
        <taxon>Oomycota</taxon>
        <taxon>Peronosporomycetes</taxon>
        <taxon>Peronosporales</taxon>
        <taxon>Peronosporaceae</taxon>
        <taxon>Phytophthora</taxon>
    </lineage>
</organism>
<dbReference type="EMBL" id="MBAD02002376">
    <property type="protein sequence ID" value="RLN47973.1"/>
    <property type="molecule type" value="Genomic_DNA"/>
</dbReference>
<evidence type="ECO:0000313" key="3">
    <source>
        <dbReference type="EMBL" id="RLN56426.1"/>
    </source>
</evidence>
<feature type="compositionally biased region" description="Polar residues" evidence="1">
    <location>
        <begin position="52"/>
        <end position="63"/>
    </location>
</feature>
<dbReference type="OrthoDB" id="99247at2759"/>
<evidence type="ECO:0000256" key="1">
    <source>
        <dbReference type="SAM" id="MobiDB-lite"/>
    </source>
</evidence>
<protein>
    <recommendedName>
        <fullName evidence="6">Centrosomal protein of 70 kDa</fullName>
    </recommendedName>
</protein>
<evidence type="ECO:0008006" key="6">
    <source>
        <dbReference type="Google" id="ProtNLM"/>
    </source>
</evidence>
<reference evidence="4 5" key="1">
    <citation type="submission" date="2018-07" db="EMBL/GenBank/DDBJ databases">
        <title>Genome sequencing of oomycete isolates from Chile give support for New Zealand origin for Phytophthora kernoviae and make available the first Nothophytophthora sp. genome.</title>
        <authorList>
            <person name="Studholme D.J."/>
            <person name="Sanfuentes E."/>
            <person name="Panda P."/>
            <person name="Hill R."/>
            <person name="Sambles C."/>
            <person name="Grant M."/>
            <person name="Williams N.M."/>
            <person name="Mcdougal R.L."/>
        </authorList>
    </citation>
    <scope>NUCLEOTIDE SEQUENCE [LARGE SCALE GENOMIC DNA]</scope>
    <source>
        <strain evidence="3">Chile6</strain>
        <strain evidence="2">Chile7</strain>
    </source>
</reference>